<dbReference type="OrthoDB" id="7206389at2"/>
<feature type="compositionally biased region" description="Polar residues" evidence="1">
    <location>
        <begin position="1"/>
        <end position="18"/>
    </location>
</feature>
<name>A0A494RK81_9CAUL</name>
<protein>
    <submittedName>
        <fullName evidence="2">Uncharacterized protein</fullName>
    </submittedName>
</protein>
<dbReference type="RefSeq" id="WP_121482098.1">
    <property type="nucleotide sequence ID" value="NZ_CP032707.1"/>
</dbReference>
<organism evidence="2 3">
    <name type="scientific">Brevundimonas naejangsanensis</name>
    <dbReference type="NCBI Taxonomy" id="588932"/>
    <lineage>
        <taxon>Bacteria</taxon>
        <taxon>Pseudomonadati</taxon>
        <taxon>Pseudomonadota</taxon>
        <taxon>Alphaproteobacteria</taxon>
        <taxon>Caulobacterales</taxon>
        <taxon>Caulobacteraceae</taxon>
        <taxon>Brevundimonas</taxon>
    </lineage>
</organism>
<feature type="compositionally biased region" description="Acidic residues" evidence="1">
    <location>
        <begin position="59"/>
        <end position="68"/>
    </location>
</feature>
<evidence type="ECO:0000256" key="1">
    <source>
        <dbReference type="SAM" id="MobiDB-lite"/>
    </source>
</evidence>
<evidence type="ECO:0000313" key="3">
    <source>
        <dbReference type="Proteomes" id="UP000276984"/>
    </source>
</evidence>
<evidence type="ECO:0000313" key="2">
    <source>
        <dbReference type="EMBL" id="AYG94950.1"/>
    </source>
</evidence>
<dbReference type="AlphaFoldDB" id="A0A494RK81"/>
<dbReference type="Proteomes" id="UP000276984">
    <property type="component" value="Chromosome"/>
</dbReference>
<reference evidence="2 3" key="1">
    <citation type="submission" date="2018-10" db="EMBL/GenBank/DDBJ databases">
        <title>Complete genome sequence of Brevundimonas naejangsanensis BRV3.</title>
        <authorList>
            <person name="Berrios L."/>
            <person name="Ely B."/>
        </authorList>
    </citation>
    <scope>NUCLEOTIDE SEQUENCE [LARGE SCALE GENOMIC DNA]</scope>
    <source>
        <strain evidence="2 3">BRV3</strain>
    </source>
</reference>
<proteinExistence type="predicted"/>
<dbReference type="EMBL" id="CP032707">
    <property type="protein sequence ID" value="AYG94950.1"/>
    <property type="molecule type" value="Genomic_DNA"/>
</dbReference>
<keyword evidence="3" id="KW-1185">Reference proteome</keyword>
<accession>A0A494RK81</accession>
<feature type="region of interest" description="Disordered" evidence="1">
    <location>
        <begin position="1"/>
        <end position="107"/>
    </location>
</feature>
<feature type="compositionally biased region" description="Basic and acidic residues" evidence="1">
    <location>
        <begin position="26"/>
        <end position="36"/>
    </location>
</feature>
<gene>
    <name evidence="2" type="ORF">D8I30_06960</name>
</gene>
<sequence length="107" mass="11188">MPHQNTSSSKATAQNAATDPTGPRDIPTEEDLKPEPRAYAAPDVGDSTLAPPAAGEVADYMDEGDPLEGEAVQQGANHANRPGRTEVEHGQGPKTRAANRAIFQGKS</sequence>